<gene>
    <name evidence="1" type="ORF">HMPREF1534_00277</name>
</gene>
<name>U6RR96_9BACT</name>
<dbReference type="Gene3D" id="1.20.5.320">
    <property type="entry name" value="6-Phosphogluconate Dehydrogenase, domain 3"/>
    <property type="match status" value="1"/>
</dbReference>
<organism evidence="1 2">
    <name type="scientific">Phocaeicola massiliensis B84634 = Timone 84634 = DSM 17679 = JCM 13223</name>
    <dbReference type="NCBI Taxonomy" id="1121098"/>
    <lineage>
        <taxon>Bacteria</taxon>
        <taxon>Pseudomonadati</taxon>
        <taxon>Bacteroidota</taxon>
        <taxon>Bacteroidia</taxon>
        <taxon>Bacteroidales</taxon>
        <taxon>Bacteroidaceae</taxon>
        <taxon>Phocaeicola</taxon>
    </lineage>
</organism>
<sequence length="1456" mass="160273">MELIIYDIAGKVKKTVSPDSSSQWAQEIGVENTVTVNFTTWEFFVLSVGDYIRVDGQTFKIKKEYRPRQTDKQKYTYNVKFHGREHDAEDLLFCRLNQGEDDLESVFAYDGTPMDFLQKAVQNLNRNTDGVVWKVGDAIAGDRKAVNFNGLYCRDALNEIAQAFETEWWVDGEYLNLCRCERGERVTLGYMQGLKTGLTQQENTNAVKWFTRLIPVGSTRNIDPSDYGYARLQLPSRDKYIDLNTQLGLKEHREENAFSSIYPHRIGTVSAVRSEEKTDKEGGKYTVYYVKDSDLPFNPEEQMLPGLVIHMTFHSGYLAGKDFECNWLADTQEFEIINTYPDENTQLPGGNLIPAIGNNYILWNIRMPDSYTAAAEQEYKIAVNNFLDEYARDISIYTADTDYIYVDSNRVPLSPGQRVRLMSEEYFGRNGGYRDSRMTRVVRKLDNLSEATIACSDAVNTSWKTSVDSSISNLEYTIAKELKQGAIRILKSGDTEAPSEYNVFSALRSFGEFISKKKDDIAQGIVTFLKGIKIGKFVAGWTGSGGAITVDPKTGKTRLEVDEVLARDRFDTMEYRFNRVDVIDGEQWSTFAFGKIKSVDTENRTVHLDLVEGELMSAHVNDLCRGIFHNISSDNAAGSKPDDCGFYTHAGFSTAYFTPTELLEDGSGFKYALRPGTTQHPCAGMKFAAYGNLTDPARRMSKVTNTRHTLYLKDVATWQIDPDVHYGAAYGDLTGITINGVEFNGYSSFQTNGYFKGHIEFLPDQMEELKGDGGYAVSLTTYDAVVAVDSLGRIDSSVYDIINVVDGEELVITGNSEVVTTRYKIQTMIQAFKGAERLVWATTPGKGSYSASFIAGGCTCVLNEGVLTVTGITEDKAEVTIEVNCEGEVAFTKNFTLTRVYGGVNANGVSYVFKQSAKQPATPTGTDIIPPGWSDGPSAEGKWWMSKGDINGTTGKAGNWTTPIQVTGQDGNGMYYEYAVNSSETDAPARGWTASVPSVASGQYLWMRWGKIVPPATYPASWDGTARVTGEKGEQGQQGIQGIQGEKGEHGLEGPPGSNGQTTYFHIKYSYSADGNPMTEDSSAPYIGTYVDYNPTDSSYYFYYTWRRFQGLQGDKGEQGISGMNGDDGLTYYTHIKYSDDGGRTFTSNNGETSGSYIGFCVDLNVNDPSYVGAYKWSKIKGDDGQDGQDANLLDWVEEWNGTKTTVNGTSVLSPKAYFGTVSGGKLSTGVLLGNNVYESGKAGIYGFSGGNLVFKLNSAGENTIGAFNITTQGLENNATPTAYVVIGKDGGKFFRVNRDSDCMCAIRGDSITALRVSGYGNYSTAVSVTAQAGTGTYAIKSAGNVELIARNTEVIKVNGLCVKVRTLTGSGSVETSDDFIRISTASDITVSLPTGTACTGKIIYMKQISTGNYTVTGGIRRSDQRSTESSYKFTDNKMRGFIFDGSYWNELYMST</sequence>
<dbReference type="Proteomes" id="UP000017831">
    <property type="component" value="Unassembled WGS sequence"/>
</dbReference>
<dbReference type="OrthoDB" id="1031347at2"/>
<dbReference type="HOGENOM" id="CLU_004615_0_0_10"/>
<dbReference type="EMBL" id="AQHY01000004">
    <property type="protein sequence ID" value="EOA58311.1"/>
    <property type="molecule type" value="Genomic_DNA"/>
</dbReference>
<protein>
    <recommendedName>
        <fullName evidence="3">Phage minor structural protein</fullName>
    </recommendedName>
</protein>
<proteinExistence type="predicted"/>
<keyword evidence="2" id="KW-1185">Reference proteome</keyword>
<evidence type="ECO:0000313" key="2">
    <source>
        <dbReference type="Proteomes" id="UP000017831"/>
    </source>
</evidence>
<reference evidence="1 2" key="1">
    <citation type="submission" date="2013-04" db="EMBL/GenBank/DDBJ databases">
        <title>The Genome Sequence of Bacteroides massiliensis DSM 17679.</title>
        <authorList>
            <consortium name="The Broad Institute Genomics Platform"/>
            <person name="Earl A."/>
            <person name="Ward D."/>
            <person name="Feldgarden M."/>
            <person name="Gevers D."/>
            <person name="Martens E."/>
            <person name="Fenner L."/>
            <person name="Roux V."/>
            <person name="Mallet M.N."/>
            <person name="Raoult D."/>
            <person name="Walker B."/>
            <person name="Young S."/>
            <person name="Zeng Q."/>
            <person name="Gargeya S."/>
            <person name="Fitzgerald M."/>
            <person name="Haas B."/>
            <person name="Abouelleil A."/>
            <person name="Allen A.W."/>
            <person name="Alvarado L."/>
            <person name="Arachchi H.M."/>
            <person name="Berlin A.M."/>
            <person name="Chapman S.B."/>
            <person name="Gainer-Dewar J."/>
            <person name="Goldberg J."/>
            <person name="Griggs A."/>
            <person name="Gujja S."/>
            <person name="Hansen M."/>
            <person name="Howarth C."/>
            <person name="Imamovic A."/>
            <person name="Ireland A."/>
            <person name="Larimer J."/>
            <person name="McCowan C."/>
            <person name="Murphy C."/>
            <person name="Pearson M."/>
            <person name="Poon T.W."/>
            <person name="Priest M."/>
            <person name="Roberts A."/>
            <person name="Saif S."/>
            <person name="Shea T."/>
            <person name="Sisk P."/>
            <person name="Sykes S."/>
            <person name="Wortman J."/>
            <person name="Nusbaum C."/>
            <person name="Birren B."/>
        </authorList>
    </citation>
    <scope>NUCLEOTIDE SEQUENCE [LARGE SCALE GENOMIC DNA]</scope>
    <source>
        <strain evidence="2">B84634 / Timone 84634 / DSM 17679 / JCM 13223</strain>
    </source>
</reference>
<evidence type="ECO:0008006" key="3">
    <source>
        <dbReference type="Google" id="ProtNLM"/>
    </source>
</evidence>
<dbReference type="STRING" id="1121098.HMPREF1534_00277"/>
<dbReference type="eggNOG" id="COG4926">
    <property type="taxonomic scope" value="Bacteria"/>
</dbReference>
<evidence type="ECO:0000313" key="1">
    <source>
        <dbReference type="EMBL" id="EOA58311.1"/>
    </source>
</evidence>
<comment type="caution">
    <text evidence="1">The sequence shown here is derived from an EMBL/GenBank/DDBJ whole genome shotgun (WGS) entry which is preliminary data.</text>
</comment>
<accession>U6RR96</accession>
<dbReference type="PATRIC" id="fig|1121098.3.peg.277"/>